<dbReference type="EMBL" id="AWUE01022423">
    <property type="protein sequence ID" value="OMO58403.1"/>
    <property type="molecule type" value="Genomic_DNA"/>
</dbReference>
<dbReference type="STRING" id="93759.A0A1R3GJZ2"/>
<comment type="caution">
    <text evidence="3">The sequence shown here is derived from an EMBL/GenBank/DDBJ whole genome shotgun (WGS) entry which is preliminary data.</text>
</comment>
<dbReference type="InterPro" id="IPR032795">
    <property type="entry name" value="DUF3741-assoc"/>
</dbReference>
<dbReference type="Proteomes" id="UP000187203">
    <property type="component" value="Unassembled WGS sequence"/>
</dbReference>
<sequence length="646" mass="71384">MSGDAMWLKIVLDVGISSRNPKFWPEGGNSSPPIDDLPKSLIDEFGWWNRVSVSLLIVFLHKLSSLEFCFHKMGVDKEGSKNGGGYVGGFFQLFDWTAKSRKKLFSNKSDFPERSKQGKRSDGNLPMTRLHLTDEDEIGAGTSIKGSSDYSCASSVTDDDIYGAKAPSVVARLMGLDSLPTSSEPYSTPLFDTQSLRDAHFRSRNLNYHHDQQIIYPGDLFNKMEPPARNFMESKPQRIISKPIEKFQTESLPPKAAKTIPITHHKLLSPIKSPGFVHTKNAAHIMEAAARIIEPGPQAIPRAKMPLVGSSSVPVKVRDFKEKLEAAQKMPLVGSSSVPLKVRDLKEKVEAAHKSSRLVETNRRPVESNAAKYLKGQSLNKSWNGSTDTTSSRVSDTEEISSVLQSKGKSISLAIQAKVNVQKREGLTSSSSRSLLGQKDQSEVKSSQPFKSQPMAQKSLRKKPSTQNASGVLRQNNQKQNSIVDNSKLPSKSMSSNLHTRKVHSGDSSLGRQKTSGKAVGTSKTGSRKLGLASTDGEKGGPYSGSKNPRKKRSIDRDFHFDKNQVVDSMLVDKNQKEDHVTERNFSWVEDSKKKGVDVVSFTFTAPLARSTETSAQIAQRNNSICTDNREISQIRASFYFYVVFT</sequence>
<evidence type="ECO:0000313" key="4">
    <source>
        <dbReference type="Proteomes" id="UP000187203"/>
    </source>
</evidence>
<dbReference type="AlphaFoldDB" id="A0A1R3GJZ2"/>
<feature type="compositionally biased region" description="Low complexity" evidence="1">
    <location>
        <begin position="427"/>
        <end position="436"/>
    </location>
</feature>
<gene>
    <name evidence="3" type="ORF">COLO4_34669</name>
</gene>
<dbReference type="PANTHER" id="PTHR21726:SF29">
    <property type="entry name" value="EXPRESSED PROTEIN"/>
    <property type="match status" value="1"/>
</dbReference>
<organism evidence="3 4">
    <name type="scientific">Corchorus olitorius</name>
    <dbReference type="NCBI Taxonomy" id="93759"/>
    <lineage>
        <taxon>Eukaryota</taxon>
        <taxon>Viridiplantae</taxon>
        <taxon>Streptophyta</taxon>
        <taxon>Embryophyta</taxon>
        <taxon>Tracheophyta</taxon>
        <taxon>Spermatophyta</taxon>
        <taxon>Magnoliopsida</taxon>
        <taxon>eudicotyledons</taxon>
        <taxon>Gunneridae</taxon>
        <taxon>Pentapetalae</taxon>
        <taxon>rosids</taxon>
        <taxon>malvids</taxon>
        <taxon>Malvales</taxon>
        <taxon>Malvaceae</taxon>
        <taxon>Grewioideae</taxon>
        <taxon>Apeibeae</taxon>
        <taxon>Corchorus</taxon>
    </lineage>
</organism>
<dbReference type="Pfam" id="PF14383">
    <property type="entry name" value="VARLMGL"/>
    <property type="match status" value="1"/>
</dbReference>
<dbReference type="OrthoDB" id="765769at2759"/>
<protein>
    <recommendedName>
        <fullName evidence="2">DUF3741 domain-containing protein</fullName>
    </recommendedName>
</protein>
<keyword evidence="4" id="KW-1185">Reference proteome</keyword>
<feature type="compositionally biased region" description="Polar residues" evidence="1">
    <location>
        <begin position="465"/>
        <end position="498"/>
    </location>
</feature>
<dbReference type="PANTHER" id="PTHR21726">
    <property type="entry name" value="PHOSPHATIDYLINOSITOL N-ACETYLGLUCOSAMINYLTRANSFERASE SUBUNIT P DOWN SYNDROME CRITICAL REGION PROTEIN 5 -RELATED"/>
    <property type="match status" value="1"/>
</dbReference>
<evidence type="ECO:0000313" key="3">
    <source>
        <dbReference type="EMBL" id="OMO58403.1"/>
    </source>
</evidence>
<feature type="compositionally biased region" description="Basic and acidic residues" evidence="1">
    <location>
        <begin position="110"/>
        <end position="122"/>
    </location>
</feature>
<evidence type="ECO:0000259" key="2">
    <source>
        <dbReference type="Pfam" id="PF14383"/>
    </source>
</evidence>
<feature type="region of interest" description="Disordered" evidence="1">
    <location>
        <begin position="107"/>
        <end position="128"/>
    </location>
</feature>
<feature type="domain" description="DUF3741" evidence="2">
    <location>
        <begin position="154"/>
        <end position="183"/>
    </location>
</feature>
<feature type="compositionally biased region" description="Polar residues" evidence="1">
    <location>
        <begin position="506"/>
        <end position="516"/>
    </location>
</feature>
<proteinExistence type="predicted"/>
<reference evidence="4" key="1">
    <citation type="submission" date="2013-09" db="EMBL/GenBank/DDBJ databases">
        <title>Corchorus olitorius genome sequencing.</title>
        <authorList>
            <person name="Alam M."/>
            <person name="Haque M.S."/>
            <person name="Islam M.S."/>
            <person name="Emdad E.M."/>
            <person name="Islam M.M."/>
            <person name="Ahmed B."/>
            <person name="Halim A."/>
            <person name="Hossen Q.M.M."/>
            <person name="Hossain M.Z."/>
            <person name="Ahmed R."/>
            <person name="Khan M.M."/>
            <person name="Islam R."/>
            <person name="Rashid M.M."/>
            <person name="Khan S.A."/>
            <person name="Rahman M.S."/>
            <person name="Alam M."/>
            <person name="Yahiya A.S."/>
            <person name="Khan M.S."/>
            <person name="Azam M.S."/>
            <person name="Haque T."/>
            <person name="Lashkar M.Z.H."/>
            <person name="Akhand A.I."/>
            <person name="Morshed G."/>
            <person name="Roy S."/>
            <person name="Uddin K.S."/>
            <person name="Rabeya T."/>
            <person name="Hossain A.S."/>
            <person name="Chowdhury A."/>
            <person name="Snigdha A.R."/>
            <person name="Mortoza M.S."/>
            <person name="Matin S.A."/>
            <person name="Hoque S.M.E."/>
            <person name="Islam M.K."/>
            <person name="Roy D.K."/>
            <person name="Haider R."/>
            <person name="Moosa M.M."/>
            <person name="Elias S.M."/>
            <person name="Hasan A.M."/>
            <person name="Jahan S."/>
            <person name="Shafiuddin M."/>
            <person name="Mahmood N."/>
            <person name="Shommy N.S."/>
        </authorList>
    </citation>
    <scope>NUCLEOTIDE SEQUENCE [LARGE SCALE GENOMIC DNA]</scope>
    <source>
        <strain evidence="4">cv. O-4</strain>
    </source>
</reference>
<accession>A0A1R3GJZ2</accession>
<feature type="region of interest" description="Disordered" evidence="1">
    <location>
        <begin position="422"/>
        <end position="557"/>
    </location>
</feature>
<name>A0A1R3GJZ2_9ROSI</name>
<feature type="compositionally biased region" description="Polar residues" evidence="1">
    <location>
        <begin position="444"/>
        <end position="456"/>
    </location>
</feature>
<evidence type="ECO:0000256" key="1">
    <source>
        <dbReference type="SAM" id="MobiDB-lite"/>
    </source>
</evidence>